<organism evidence="2 3">
    <name type="scientific">Symbiodinium microadriaticum</name>
    <name type="common">Dinoflagellate</name>
    <name type="synonym">Zooxanthella microadriatica</name>
    <dbReference type="NCBI Taxonomy" id="2951"/>
    <lineage>
        <taxon>Eukaryota</taxon>
        <taxon>Sar</taxon>
        <taxon>Alveolata</taxon>
        <taxon>Dinophyceae</taxon>
        <taxon>Suessiales</taxon>
        <taxon>Symbiodiniaceae</taxon>
        <taxon>Symbiodinium</taxon>
    </lineage>
</organism>
<dbReference type="PANTHER" id="PTHR46928">
    <property type="entry name" value="MESENCHYME-SPECIFIC CELL SURFACE GLYCOPROTEIN"/>
    <property type="match status" value="1"/>
</dbReference>
<dbReference type="Pfam" id="PF13449">
    <property type="entry name" value="Phytase-like"/>
    <property type="match status" value="1"/>
</dbReference>
<dbReference type="SUPFAM" id="SSF63829">
    <property type="entry name" value="Calcium-dependent phosphotriesterase"/>
    <property type="match status" value="1"/>
</dbReference>
<reference evidence="2 3" key="1">
    <citation type="submission" date="2016-02" db="EMBL/GenBank/DDBJ databases">
        <title>Genome analysis of coral dinoflagellate symbionts highlights evolutionary adaptations to a symbiotic lifestyle.</title>
        <authorList>
            <person name="Aranda M."/>
            <person name="Li Y."/>
            <person name="Liew Y.J."/>
            <person name="Baumgarten S."/>
            <person name="Simakov O."/>
            <person name="Wilson M."/>
            <person name="Piel J."/>
            <person name="Ashoor H."/>
            <person name="Bougouffa S."/>
            <person name="Bajic V.B."/>
            <person name="Ryu T."/>
            <person name="Ravasi T."/>
            <person name="Bayer T."/>
            <person name="Micklem G."/>
            <person name="Kim H."/>
            <person name="Bhak J."/>
            <person name="Lajeunesse T.C."/>
            <person name="Voolstra C.R."/>
        </authorList>
    </citation>
    <scope>NUCLEOTIDE SEQUENCE [LARGE SCALE GENOMIC DNA]</scope>
    <source>
        <strain evidence="2 3">CCMP2467</strain>
    </source>
</reference>
<dbReference type="OrthoDB" id="425936at2759"/>
<dbReference type="Gene3D" id="2.130.10.10">
    <property type="entry name" value="YVTN repeat-like/Quinoprotein amine dehydrogenase"/>
    <property type="match status" value="1"/>
</dbReference>
<dbReference type="SUPFAM" id="SSF50969">
    <property type="entry name" value="YVTN repeat-like/Quinoprotein amine dehydrogenase"/>
    <property type="match status" value="1"/>
</dbReference>
<evidence type="ECO:0000259" key="1">
    <source>
        <dbReference type="Pfam" id="PF13449"/>
    </source>
</evidence>
<dbReference type="InterPro" id="IPR011044">
    <property type="entry name" value="Quino_amine_DH_bsu"/>
</dbReference>
<evidence type="ECO:0000313" key="2">
    <source>
        <dbReference type="EMBL" id="OLP96591.1"/>
    </source>
</evidence>
<keyword evidence="3" id="KW-1185">Reference proteome</keyword>
<dbReference type="Proteomes" id="UP000186817">
    <property type="component" value="Unassembled WGS sequence"/>
</dbReference>
<sequence length="846" mass="92229">MLPEDLGSKAAYIVRSPPAASRMRCWTFLVVLQILNGSCAYAAESCETDELAAVQVLRRSEDARPRRLIRKFKRAIYEWSKKKHYYYKTTTPAPPPPPPPSPPSPGCGKGCCTFNRIGFFQACQQLNATCDNTTETFEVDSVDVTEDLKTAVYTSSKANAGVYTVGFVDITDAAVPTPLGTLGFDTQPTDVAVKGFLALVTFDNGTETGELKVINVTDQSVLRTIDLAGLPDSVDISPDETWAAITIEEPGVLERVNISDPDPMAWTTDIINLTGLPGVLNASDPRPSQVDIRSDNVAVVTLQENNALVLVNLTNASVITSFSAGTTNITDIDIFEDRRIILNSTLTNVTRDPDGVVWLGKKSEFFATADEGITEAGGSRSFSVFNEDGEVAFTSGNLLELLAVRLGHYPDERSENRGIEPENLAYGQFQNCEMLFVQSEQASLTYVFEVSNASNPKYLQALPSIRTPEKGRVVPRRNLYITASEASNLDLDIRSGLNIYQCQSTQYPFLESRNVDGLPIPWGSIAGLTGEGNDTLWAVEGAFFAEPQILRIQSTRHPPRINRAISITYPNGTFLQNLNISGIDINDEGFVIVDQTTESLLLLNNNGVLQDSFAINSSDAPSGVAYDPDVGYVVTTYGGTVIVCNLTTPVCGEKNFTYPLDAPESQDGGVVALRDIAALGDGHFLFLETDGQGGFDAAVRRIYKAELPEGNETVIEKTLVEDFLLELQDLRGPVLQRFDSLAVTGDLEEPYTTDKITLWVVNDNGGTDDTNGETQLLPLIQHVYQCPAGKDEAIRLLRSSTQRPVAMMWFPHVVCGHRDPGLAFAICALAAYDTFRCGMLAVLLLL</sequence>
<dbReference type="OMA" id="ITACEVD"/>
<feature type="domain" description="Phytase-like" evidence="1">
    <location>
        <begin position="653"/>
        <end position="764"/>
    </location>
</feature>
<gene>
    <name evidence="2" type="ORF">AK812_SmicGene21146</name>
</gene>
<dbReference type="EMBL" id="LSRX01000461">
    <property type="protein sequence ID" value="OLP96591.1"/>
    <property type="molecule type" value="Genomic_DNA"/>
</dbReference>
<comment type="caution">
    <text evidence="2">The sequence shown here is derived from an EMBL/GenBank/DDBJ whole genome shotgun (WGS) entry which is preliminary data.</text>
</comment>
<dbReference type="InterPro" id="IPR027372">
    <property type="entry name" value="Phytase-like_dom"/>
</dbReference>
<protein>
    <recommendedName>
        <fullName evidence="1">Phytase-like domain-containing protein</fullName>
    </recommendedName>
</protein>
<name>A0A1Q9DN39_SYMMI</name>
<dbReference type="PANTHER" id="PTHR46928:SF1">
    <property type="entry name" value="MESENCHYME-SPECIFIC CELL SURFACE GLYCOPROTEIN"/>
    <property type="match status" value="1"/>
</dbReference>
<dbReference type="InterPro" id="IPR052956">
    <property type="entry name" value="Mesenchyme-surface_protein"/>
</dbReference>
<dbReference type="InterPro" id="IPR015943">
    <property type="entry name" value="WD40/YVTN_repeat-like_dom_sf"/>
</dbReference>
<proteinExistence type="predicted"/>
<evidence type="ECO:0000313" key="3">
    <source>
        <dbReference type="Proteomes" id="UP000186817"/>
    </source>
</evidence>
<accession>A0A1Q9DN39</accession>
<dbReference type="AlphaFoldDB" id="A0A1Q9DN39"/>